<proteinExistence type="predicted"/>
<feature type="transmembrane region" description="Helical" evidence="5">
    <location>
        <begin position="317"/>
        <end position="341"/>
    </location>
</feature>
<feature type="transmembrane region" description="Helical" evidence="5">
    <location>
        <begin position="220"/>
        <end position="240"/>
    </location>
</feature>
<sequence>MNIWIARIALFTMLFGLSASTYAGNHGSAILNALTNLSPLIAMAIFVRYYFELPGFYKVMAWVLVLSVILLVLESKYEYDQFVYSYFVIKRFAYCGVALCCYYLASRAGLLKIEYAVYLIFGFFFFNQLLLGQIFSYNLTSESRTTLSPDALYLVIPFIYYLVLYLRERRLRQLMASLFTLFIIIFLLHRTVISAAVVAASVIVGISFLGKVTINPLPVWRTLILFTIMLAISLPFTDLLPESKVTSFMENINGIFDPKEDNTGSWRVEQSTYYLSQVPEKPIFGWRYEGYDRGEIMENEDFPDKGTIIHSQYVDMLYNYGAFGLAINLILMLSAIIALYFSRRVLTVDQLVLFGFLVSGVVYGISYQEPVYFWGFVGVSMFYGLHPPLDSPEHEEIAIEDEDIDEYDSPKTIAI</sequence>
<evidence type="ECO:0000256" key="5">
    <source>
        <dbReference type="SAM" id="Phobius"/>
    </source>
</evidence>
<feature type="transmembrane region" description="Helical" evidence="5">
    <location>
        <begin position="151"/>
        <end position="166"/>
    </location>
</feature>
<evidence type="ECO:0000256" key="2">
    <source>
        <dbReference type="ARBA" id="ARBA00022692"/>
    </source>
</evidence>
<feature type="transmembrane region" description="Helical" evidence="5">
    <location>
        <begin position="56"/>
        <end position="73"/>
    </location>
</feature>
<accession>A0ABT0HFL6</accession>
<dbReference type="RefSeq" id="WP_248475799.1">
    <property type="nucleotide sequence ID" value="NZ_JALPRF010000001.1"/>
</dbReference>
<evidence type="ECO:0000259" key="7">
    <source>
        <dbReference type="Pfam" id="PF04932"/>
    </source>
</evidence>
<keyword evidence="4 5" id="KW-0472">Membrane</keyword>
<evidence type="ECO:0000256" key="4">
    <source>
        <dbReference type="ARBA" id="ARBA00023136"/>
    </source>
</evidence>
<organism evidence="8 9">
    <name type="scientific">Spirosoma liriopis</name>
    <dbReference type="NCBI Taxonomy" id="2937440"/>
    <lineage>
        <taxon>Bacteria</taxon>
        <taxon>Pseudomonadati</taxon>
        <taxon>Bacteroidota</taxon>
        <taxon>Cytophagia</taxon>
        <taxon>Cytophagales</taxon>
        <taxon>Cytophagaceae</taxon>
        <taxon>Spirosoma</taxon>
    </lineage>
</organism>
<evidence type="ECO:0000313" key="9">
    <source>
        <dbReference type="Proteomes" id="UP001202180"/>
    </source>
</evidence>
<keyword evidence="6" id="KW-0732">Signal</keyword>
<feature type="chain" id="PRO_5045995347" evidence="6">
    <location>
        <begin position="24"/>
        <end position="415"/>
    </location>
</feature>
<protein>
    <submittedName>
        <fullName evidence="8">O-antigen ligase family protein</fullName>
    </submittedName>
</protein>
<feature type="transmembrane region" description="Helical" evidence="5">
    <location>
        <begin position="347"/>
        <end position="365"/>
    </location>
</feature>
<name>A0ABT0HFL6_9BACT</name>
<gene>
    <name evidence="8" type="ORF">M0L20_03800</name>
</gene>
<dbReference type="InterPro" id="IPR007016">
    <property type="entry name" value="O-antigen_ligase-rel_domated"/>
</dbReference>
<evidence type="ECO:0000256" key="1">
    <source>
        <dbReference type="ARBA" id="ARBA00004141"/>
    </source>
</evidence>
<feature type="transmembrane region" description="Helical" evidence="5">
    <location>
        <begin position="178"/>
        <end position="208"/>
    </location>
</feature>
<feature type="transmembrane region" description="Helical" evidence="5">
    <location>
        <begin position="85"/>
        <end position="105"/>
    </location>
</feature>
<dbReference type="Proteomes" id="UP001202180">
    <property type="component" value="Unassembled WGS sequence"/>
</dbReference>
<keyword evidence="8" id="KW-0436">Ligase</keyword>
<dbReference type="EMBL" id="JALPRF010000001">
    <property type="protein sequence ID" value="MCK8490961.1"/>
    <property type="molecule type" value="Genomic_DNA"/>
</dbReference>
<comment type="caution">
    <text evidence="8">The sequence shown here is derived from an EMBL/GenBank/DDBJ whole genome shotgun (WGS) entry which is preliminary data.</text>
</comment>
<evidence type="ECO:0000313" key="8">
    <source>
        <dbReference type="EMBL" id="MCK8490961.1"/>
    </source>
</evidence>
<feature type="signal peptide" evidence="6">
    <location>
        <begin position="1"/>
        <end position="23"/>
    </location>
</feature>
<evidence type="ECO:0000256" key="6">
    <source>
        <dbReference type="SAM" id="SignalP"/>
    </source>
</evidence>
<keyword evidence="9" id="KW-1185">Reference proteome</keyword>
<reference evidence="8 9" key="1">
    <citation type="submission" date="2022-04" db="EMBL/GenBank/DDBJ databases">
        <title>Spirosoma sp. strain RP8 genome sequencing and assembly.</title>
        <authorList>
            <person name="Jung Y."/>
        </authorList>
    </citation>
    <scope>NUCLEOTIDE SEQUENCE [LARGE SCALE GENOMIC DNA]</scope>
    <source>
        <strain evidence="8 9">RP8</strain>
    </source>
</reference>
<dbReference type="GO" id="GO:0016874">
    <property type="term" value="F:ligase activity"/>
    <property type="evidence" value="ECO:0007669"/>
    <property type="project" value="UniProtKB-KW"/>
</dbReference>
<feature type="transmembrane region" description="Helical" evidence="5">
    <location>
        <begin position="33"/>
        <end position="51"/>
    </location>
</feature>
<keyword evidence="3 5" id="KW-1133">Transmembrane helix</keyword>
<dbReference type="Pfam" id="PF04932">
    <property type="entry name" value="Wzy_C"/>
    <property type="match status" value="1"/>
</dbReference>
<comment type="subcellular location">
    <subcellularLocation>
        <location evidence="1">Membrane</location>
        <topology evidence="1">Multi-pass membrane protein</topology>
    </subcellularLocation>
</comment>
<feature type="transmembrane region" description="Helical" evidence="5">
    <location>
        <begin position="117"/>
        <end position="139"/>
    </location>
</feature>
<feature type="domain" description="O-antigen ligase-related" evidence="7">
    <location>
        <begin position="177"/>
        <end position="327"/>
    </location>
</feature>
<evidence type="ECO:0000256" key="3">
    <source>
        <dbReference type="ARBA" id="ARBA00022989"/>
    </source>
</evidence>
<keyword evidence="2 5" id="KW-0812">Transmembrane</keyword>